<dbReference type="Proteomes" id="UP000230423">
    <property type="component" value="Unassembled WGS sequence"/>
</dbReference>
<feature type="region of interest" description="Disordered" evidence="1">
    <location>
        <begin position="1"/>
        <end position="58"/>
    </location>
</feature>
<keyword evidence="3" id="KW-1185">Reference proteome</keyword>
<protein>
    <submittedName>
        <fullName evidence="2">Uncharacterized protein</fullName>
    </submittedName>
</protein>
<dbReference type="OrthoDB" id="5911579at2759"/>
<feature type="non-terminal residue" evidence="2">
    <location>
        <position position="58"/>
    </location>
</feature>
<evidence type="ECO:0000256" key="1">
    <source>
        <dbReference type="SAM" id="MobiDB-lite"/>
    </source>
</evidence>
<proteinExistence type="predicted"/>
<dbReference type="AlphaFoldDB" id="A0A2G9T7J9"/>
<reference evidence="2 3" key="1">
    <citation type="submission" date="2015-09" db="EMBL/GenBank/DDBJ databases">
        <title>Draft genome of the parasitic nematode Teladorsagia circumcincta isolate WARC Sus (inbred).</title>
        <authorList>
            <person name="Mitreva M."/>
        </authorList>
    </citation>
    <scope>NUCLEOTIDE SEQUENCE [LARGE SCALE GENOMIC DNA]</scope>
    <source>
        <strain evidence="2 3">S</strain>
    </source>
</reference>
<evidence type="ECO:0000313" key="2">
    <source>
        <dbReference type="EMBL" id="PIO53350.1"/>
    </source>
</evidence>
<dbReference type="EMBL" id="KZ414448">
    <property type="protein sequence ID" value="PIO53350.1"/>
    <property type="molecule type" value="Genomic_DNA"/>
</dbReference>
<gene>
    <name evidence="2" type="ORF">TELCIR_25317</name>
</gene>
<evidence type="ECO:0000313" key="3">
    <source>
        <dbReference type="Proteomes" id="UP000230423"/>
    </source>
</evidence>
<accession>A0A2G9T7J9</accession>
<name>A0A2G9T7J9_TELCI</name>
<organism evidence="2 3">
    <name type="scientific">Teladorsagia circumcincta</name>
    <name type="common">Brown stomach worm</name>
    <name type="synonym">Ostertagia circumcincta</name>
    <dbReference type="NCBI Taxonomy" id="45464"/>
    <lineage>
        <taxon>Eukaryota</taxon>
        <taxon>Metazoa</taxon>
        <taxon>Ecdysozoa</taxon>
        <taxon>Nematoda</taxon>
        <taxon>Chromadorea</taxon>
        <taxon>Rhabditida</taxon>
        <taxon>Rhabditina</taxon>
        <taxon>Rhabditomorpha</taxon>
        <taxon>Strongyloidea</taxon>
        <taxon>Trichostrongylidae</taxon>
        <taxon>Teladorsagia</taxon>
    </lineage>
</organism>
<sequence length="58" mass="6564">MNVPTMRSPSMYADGTPRTPREDDEEEEAEPAYARAMRTRSQSRVGSPARMDTTTSER</sequence>